<feature type="transmembrane region" description="Helical" evidence="10">
    <location>
        <begin position="641"/>
        <end position="659"/>
    </location>
</feature>
<feature type="domain" description="ABC transporter" evidence="11">
    <location>
        <begin position="23"/>
        <end position="506"/>
    </location>
</feature>
<feature type="transmembrane region" description="Helical" evidence="10">
    <location>
        <begin position="558"/>
        <end position="581"/>
    </location>
</feature>
<keyword evidence="9 10" id="KW-0472">Membrane</keyword>
<dbReference type="Proteomes" id="UP001500325">
    <property type="component" value="Unassembled WGS sequence"/>
</dbReference>
<dbReference type="InterPro" id="IPR017871">
    <property type="entry name" value="ABC_transporter-like_CS"/>
</dbReference>
<reference evidence="13" key="1">
    <citation type="journal article" date="2019" name="Int. J. Syst. Evol. Microbiol.">
        <title>The Global Catalogue of Microorganisms (GCM) 10K type strain sequencing project: providing services to taxonomists for standard genome sequencing and annotation.</title>
        <authorList>
            <consortium name="The Broad Institute Genomics Platform"/>
            <consortium name="The Broad Institute Genome Sequencing Center for Infectious Disease"/>
            <person name="Wu L."/>
            <person name="Ma J."/>
        </authorList>
    </citation>
    <scope>NUCLEOTIDE SEQUENCE [LARGE SCALE GENOMIC DNA]</scope>
    <source>
        <strain evidence="13">JCM 18055</strain>
    </source>
</reference>
<feature type="transmembrane region" description="Helical" evidence="10">
    <location>
        <begin position="611"/>
        <end position="634"/>
    </location>
</feature>
<dbReference type="SUPFAM" id="SSF52540">
    <property type="entry name" value="P-loop containing nucleoside triphosphate hydrolases"/>
    <property type="match status" value="2"/>
</dbReference>
<evidence type="ECO:0000256" key="4">
    <source>
        <dbReference type="ARBA" id="ARBA00022692"/>
    </source>
</evidence>
<keyword evidence="8 10" id="KW-1133">Transmembrane helix</keyword>
<feature type="transmembrane region" description="Helical" evidence="10">
    <location>
        <begin position="528"/>
        <end position="552"/>
    </location>
</feature>
<dbReference type="InterPro" id="IPR050107">
    <property type="entry name" value="ABC_carbohydrate_import_ATPase"/>
</dbReference>
<gene>
    <name evidence="12" type="ORF">GCM10023215_30340</name>
</gene>
<dbReference type="CDD" id="cd06579">
    <property type="entry name" value="TM_PBP1_transp_AraH_like"/>
    <property type="match status" value="1"/>
</dbReference>
<dbReference type="SMART" id="SM00382">
    <property type="entry name" value="AAA"/>
    <property type="match status" value="2"/>
</dbReference>
<keyword evidence="3" id="KW-1003">Cell membrane</keyword>
<dbReference type="InterPro" id="IPR003593">
    <property type="entry name" value="AAA+_ATPase"/>
</dbReference>
<keyword evidence="4 10" id="KW-0812">Transmembrane</keyword>
<evidence type="ECO:0000313" key="13">
    <source>
        <dbReference type="Proteomes" id="UP001500325"/>
    </source>
</evidence>
<dbReference type="PANTHER" id="PTHR43790:SF9">
    <property type="entry name" value="GALACTOFURANOSE TRANSPORTER ATP-BINDING PROTEIN YTFR"/>
    <property type="match status" value="1"/>
</dbReference>
<evidence type="ECO:0000259" key="11">
    <source>
        <dbReference type="PROSITE" id="PS50893"/>
    </source>
</evidence>
<evidence type="ECO:0000256" key="2">
    <source>
        <dbReference type="ARBA" id="ARBA00022448"/>
    </source>
</evidence>
<dbReference type="RefSeq" id="WP_345381145.1">
    <property type="nucleotide sequence ID" value="NZ_BAABIC010000009.1"/>
</dbReference>
<dbReference type="InterPro" id="IPR003439">
    <property type="entry name" value="ABC_transporter-like_ATP-bd"/>
</dbReference>
<comment type="caution">
    <text evidence="12">The sequence shown here is derived from an EMBL/GenBank/DDBJ whole genome shotgun (WGS) entry which is preliminary data.</text>
</comment>
<proteinExistence type="predicted"/>
<keyword evidence="6" id="KW-0547">Nucleotide-binding</keyword>
<organism evidence="12 13">
    <name type="scientific">Pseudonocardia yuanmonensis</name>
    <dbReference type="NCBI Taxonomy" id="1095914"/>
    <lineage>
        <taxon>Bacteria</taxon>
        <taxon>Bacillati</taxon>
        <taxon>Actinomycetota</taxon>
        <taxon>Actinomycetes</taxon>
        <taxon>Pseudonocardiales</taxon>
        <taxon>Pseudonocardiaceae</taxon>
        <taxon>Pseudonocardia</taxon>
    </lineage>
</organism>
<protein>
    <recommendedName>
        <fullName evidence="11">ABC transporter domain-containing protein</fullName>
    </recommendedName>
</protein>
<evidence type="ECO:0000256" key="3">
    <source>
        <dbReference type="ARBA" id="ARBA00022475"/>
    </source>
</evidence>
<feature type="transmembrane region" description="Helical" evidence="10">
    <location>
        <begin position="731"/>
        <end position="751"/>
    </location>
</feature>
<dbReference type="Pfam" id="PF02653">
    <property type="entry name" value="BPD_transp_2"/>
    <property type="match status" value="1"/>
</dbReference>
<dbReference type="CDD" id="cd03215">
    <property type="entry name" value="ABC_Carb_Monos_II"/>
    <property type="match status" value="1"/>
</dbReference>
<keyword evidence="2" id="KW-0813">Transport</keyword>
<keyword evidence="5" id="KW-0677">Repeat</keyword>
<feature type="transmembrane region" description="Helical" evidence="10">
    <location>
        <begin position="679"/>
        <end position="700"/>
    </location>
</feature>
<dbReference type="InterPro" id="IPR027417">
    <property type="entry name" value="P-loop_NTPase"/>
</dbReference>
<dbReference type="Pfam" id="PF00005">
    <property type="entry name" value="ABC_tran"/>
    <property type="match status" value="2"/>
</dbReference>
<evidence type="ECO:0000256" key="5">
    <source>
        <dbReference type="ARBA" id="ARBA00022737"/>
    </source>
</evidence>
<evidence type="ECO:0000256" key="6">
    <source>
        <dbReference type="ARBA" id="ARBA00022741"/>
    </source>
</evidence>
<dbReference type="CDD" id="cd03216">
    <property type="entry name" value="ABC_Carb_Monos_I"/>
    <property type="match status" value="1"/>
</dbReference>
<evidence type="ECO:0000256" key="10">
    <source>
        <dbReference type="SAM" id="Phobius"/>
    </source>
</evidence>
<evidence type="ECO:0000256" key="8">
    <source>
        <dbReference type="ARBA" id="ARBA00022989"/>
    </source>
</evidence>
<evidence type="ECO:0000256" key="9">
    <source>
        <dbReference type="ARBA" id="ARBA00023136"/>
    </source>
</evidence>
<evidence type="ECO:0000256" key="7">
    <source>
        <dbReference type="ARBA" id="ARBA00022840"/>
    </source>
</evidence>
<feature type="transmembrane region" description="Helical" evidence="10">
    <location>
        <begin position="763"/>
        <end position="780"/>
    </location>
</feature>
<dbReference type="EMBL" id="BAABIC010000009">
    <property type="protein sequence ID" value="GAA4691380.1"/>
    <property type="molecule type" value="Genomic_DNA"/>
</dbReference>
<dbReference type="InterPro" id="IPR001851">
    <property type="entry name" value="ABC_transp_permease"/>
</dbReference>
<evidence type="ECO:0000313" key="12">
    <source>
        <dbReference type="EMBL" id="GAA4691380.1"/>
    </source>
</evidence>
<sequence length="839" mass="86586">MGREGPAAALAAVGPEEQVDVALELRGVTKVFPGVTALDDVSLDVRAGEVHGVVGENGAGKSTLMAVASGALVPESGTVTLAGQSLQAGSTATARERGIAIVRQEPALLPDLSVAENLYLGLSADRRPALAGLIAWAAGLLADWSPDVGIDPAARVEELSAEHRFIVDIVRAVAQEPAVLVLDEPTEHLAREDVERLFRAVRRRVEAGGAVVYISHRIREVKRIADRISVLRDGAHRGTFEASSLDEAEIVRLIVGRKLDAVFPAKHAGSGGNPVLQTRGLCGEGFSDLTLAARPGEIIGFAGIEGNGQRDALRALAGLSSRSGDVRVDDARVAARTSTIAYLSGDRHREGLFPGLSVRETIGLRVLPAVSQGGVVRAGRERELAESAVEELGVKTPGAETPTTSLSGGNQQKVLLAGVLRREPRVLLVDEPTQGVDVGAKSEIYELLRAAARERGMTVIVVSSDGIELEGLCDRVLVFSRGHVVEELQGDAVREDRITAAALTSTSERETGPARSVGRFTRWLAGDAAPLAVVGVTVVALAVVALVVNPFYAAPANVTGTLALISVLAMVALGQTIALMVGVVDLSVGPLMGFVVVVESFFLTAESSSGARVLGLVLLIAVPAVVGVANWALVDLARMNSIVATLITFIALQALSLVLRPEPGGLFDSRVTDILGGALGLVPFGFILVVLVAVLLQFALRRSRIGVALRAAGSDASAAGLNGLVPRRLRLLAFVACSLLAGLGGVLLMAQVGSGDATAGGEYTLISISAAVIGGASIFGGRGSFVATVAGALLVTQAIAAVPFLGLEPAWANYLPGAMTLAAVAVYAISRHAVAGGSR</sequence>
<evidence type="ECO:0000256" key="1">
    <source>
        <dbReference type="ARBA" id="ARBA00004651"/>
    </source>
</evidence>
<feature type="transmembrane region" description="Helical" evidence="10">
    <location>
        <begin position="785"/>
        <end position="805"/>
    </location>
</feature>
<dbReference type="PROSITE" id="PS50893">
    <property type="entry name" value="ABC_TRANSPORTER_2"/>
    <property type="match status" value="1"/>
</dbReference>
<name>A0ABP8WKL8_9PSEU</name>
<keyword evidence="7" id="KW-0067">ATP-binding</keyword>
<keyword evidence="13" id="KW-1185">Reference proteome</keyword>
<feature type="transmembrane region" description="Helical" evidence="10">
    <location>
        <begin position="811"/>
        <end position="829"/>
    </location>
</feature>
<dbReference type="Gene3D" id="3.40.50.300">
    <property type="entry name" value="P-loop containing nucleotide triphosphate hydrolases"/>
    <property type="match status" value="2"/>
</dbReference>
<accession>A0ABP8WKL8</accession>
<comment type="subcellular location">
    <subcellularLocation>
        <location evidence="1">Cell membrane</location>
        <topology evidence="1">Multi-pass membrane protein</topology>
    </subcellularLocation>
</comment>
<dbReference type="PANTHER" id="PTHR43790">
    <property type="entry name" value="CARBOHYDRATE TRANSPORT ATP-BINDING PROTEIN MG119-RELATED"/>
    <property type="match status" value="1"/>
</dbReference>
<dbReference type="PROSITE" id="PS00211">
    <property type="entry name" value="ABC_TRANSPORTER_1"/>
    <property type="match status" value="1"/>
</dbReference>